<reference evidence="2" key="1">
    <citation type="submission" date="2021-01" db="EMBL/GenBank/DDBJ databases">
        <authorList>
            <person name="Corre E."/>
            <person name="Pelletier E."/>
            <person name="Niang G."/>
            <person name="Scheremetjew M."/>
            <person name="Finn R."/>
            <person name="Kale V."/>
            <person name="Holt S."/>
            <person name="Cochrane G."/>
            <person name="Meng A."/>
            <person name="Brown T."/>
            <person name="Cohen L."/>
        </authorList>
    </citation>
    <scope>NUCLEOTIDE SEQUENCE</scope>
    <source>
        <strain evidence="2">MM31A-1</strain>
    </source>
</reference>
<evidence type="ECO:0000256" key="1">
    <source>
        <dbReference type="SAM" id="SignalP"/>
    </source>
</evidence>
<proteinExistence type="predicted"/>
<evidence type="ECO:0008006" key="3">
    <source>
        <dbReference type="Google" id="ProtNLM"/>
    </source>
</evidence>
<gene>
    <name evidence="2" type="ORF">CDEB00056_LOCUS12438</name>
</gene>
<dbReference type="InterPro" id="IPR005358">
    <property type="entry name" value="Puta_zinc/iron-chelating_dom"/>
</dbReference>
<name>A0A7S3Q6J6_9STRA</name>
<feature type="chain" id="PRO_5030790056" description="YkgJ family cysteine cluster protein" evidence="1">
    <location>
        <begin position="25"/>
        <end position="291"/>
    </location>
</feature>
<feature type="signal peptide" evidence="1">
    <location>
        <begin position="1"/>
        <end position="24"/>
    </location>
</feature>
<evidence type="ECO:0000313" key="2">
    <source>
        <dbReference type="EMBL" id="CAE0467586.1"/>
    </source>
</evidence>
<organism evidence="2">
    <name type="scientific">Chaetoceros debilis</name>
    <dbReference type="NCBI Taxonomy" id="122233"/>
    <lineage>
        <taxon>Eukaryota</taxon>
        <taxon>Sar</taxon>
        <taxon>Stramenopiles</taxon>
        <taxon>Ochrophyta</taxon>
        <taxon>Bacillariophyta</taxon>
        <taxon>Coscinodiscophyceae</taxon>
        <taxon>Chaetocerotophycidae</taxon>
        <taxon>Chaetocerotales</taxon>
        <taxon>Chaetocerotaceae</taxon>
        <taxon>Chaetoceros</taxon>
    </lineage>
</organism>
<protein>
    <recommendedName>
        <fullName evidence="3">YkgJ family cysteine cluster protein</fullName>
    </recommendedName>
</protein>
<accession>A0A7S3Q6J6</accession>
<dbReference type="Pfam" id="PF03692">
    <property type="entry name" value="CxxCxxCC"/>
    <property type="match status" value="1"/>
</dbReference>
<keyword evidence="1" id="KW-0732">Signal</keyword>
<sequence length="291" mass="33526">MCYDSCCSFRWILLLLSSILVVAGSFTVTKKIKVIPCSRTEGKRTFESLFLKSHESNDNDHLDELSRALLQQSSRSNPLEQLVSPHKTTEAKWYEAHFQSSSTKLPFECTACGKCCQTKGEVYLNPTETRQAASLLSLPLEEFKTKFVAREEETSKEHKWTVLKQKNIIASNGEKATQCVFLNEEMQCGIYGARPLQCSTYPFWPRIMDEIDGWNDEVVEKDENELFYVAKKQWTYDEGGCEGMKTIGDDSIDFAKDEGFTLDAAIEQLEMYKRYKRRFPYSSKFQDMEES</sequence>
<dbReference type="PANTHER" id="PTHR35866">
    <property type="entry name" value="PUTATIVE-RELATED"/>
    <property type="match status" value="1"/>
</dbReference>
<dbReference type="EMBL" id="HBIO01016141">
    <property type="protein sequence ID" value="CAE0467586.1"/>
    <property type="molecule type" value="Transcribed_RNA"/>
</dbReference>
<dbReference type="PANTHER" id="PTHR35866:SF1">
    <property type="entry name" value="YKGJ FAMILY CYSTEINE CLUSTER PROTEIN"/>
    <property type="match status" value="1"/>
</dbReference>
<dbReference type="AlphaFoldDB" id="A0A7S3Q6J6"/>